<dbReference type="GO" id="GO:0008107">
    <property type="term" value="F:galactoside 2-alpha-L-fucosyltransferase activity"/>
    <property type="evidence" value="ECO:0007669"/>
    <property type="project" value="InterPro"/>
</dbReference>
<keyword evidence="4" id="KW-1185">Reference proteome</keyword>
<proteinExistence type="predicted"/>
<dbReference type="InterPro" id="IPR002516">
    <property type="entry name" value="Glyco_trans_11"/>
</dbReference>
<keyword evidence="2" id="KW-0808">Transferase</keyword>
<comment type="caution">
    <text evidence="3">The sequence shown here is derived from an EMBL/GenBank/DDBJ whole genome shotgun (WGS) entry which is preliminary data.</text>
</comment>
<evidence type="ECO:0000313" key="3">
    <source>
        <dbReference type="EMBL" id="GBR76646.1"/>
    </source>
</evidence>
<dbReference type="PANTHER" id="PTHR11927:SF9">
    <property type="entry name" value="L-FUCOSYLTRANSFERASE"/>
    <property type="match status" value="1"/>
</dbReference>
<sequence>MFFPHQKRAVVYIEAGLGNQMFQYAYYKWLRGQGLNAWLDTDYFVPFPWQKKIHERYKLAYFPLDDLRFVNLTADEYRQMLAVYEKFSENWLALWRRTKKTYLGKILARRFLRKLFNRRLVPGARYYRETKNNREFFFTGVSPKQNVVLEGFFQSYKHLNEIRPGLLKAFSFNVSRLPKLVQAIGQDLRRGNSVVVHVRRNTYVALGLALPLQYYVRAVAYLRERLPDLRFFVFSDDLDYVKTNFAFLGNYYAVDTAQIKRSDYYDLFLLSKAKHSIIANSTFSWWGAWLNQNPQKLVLVPDNWGFDIDIDTICPPEWIRISAK</sequence>
<dbReference type="PANTHER" id="PTHR11927">
    <property type="entry name" value="GALACTOSIDE 2-L-FUCOSYLTRANSFERASE"/>
    <property type="match status" value="1"/>
</dbReference>
<dbReference type="CDD" id="cd11301">
    <property type="entry name" value="Fut1_Fut2_like"/>
    <property type="match status" value="1"/>
</dbReference>
<dbReference type="EMBL" id="BGZO01000038">
    <property type="protein sequence ID" value="GBR76646.1"/>
    <property type="molecule type" value="Genomic_DNA"/>
</dbReference>
<organism evidence="3 4">
    <name type="scientific">Candidatus Termititenax persephonae</name>
    <dbReference type="NCBI Taxonomy" id="2218525"/>
    <lineage>
        <taxon>Bacteria</taxon>
        <taxon>Bacillati</taxon>
        <taxon>Candidatus Margulisiibacteriota</taxon>
        <taxon>Candidatus Termititenacia</taxon>
        <taxon>Candidatus Termititenacales</taxon>
        <taxon>Candidatus Termititenacaceae</taxon>
        <taxon>Candidatus Termititenax</taxon>
    </lineage>
</organism>
<dbReference type="Pfam" id="PF01531">
    <property type="entry name" value="Glyco_transf_11"/>
    <property type="match status" value="1"/>
</dbReference>
<evidence type="ECO:0000256" key="2">
    <source>
        <dbReference type="ARBA" id="ARBA00022679"/>
    </source>
</evidence>
<dbReference type="GO" id="GO:0016020">
    <property type="term" value="C:membrane"/>
    <property type="evidence" value="ECO:0007669"/>
    <property type="project" value="InterPro"/>
</dbReference>
<keyword evidence="1" id="KW-0328">Glycosyltransferase</keyword>
<dbReference type="Proteomes" id="UP000275925">
    <property type="component" value="Unassembled WGS sequence"/>
</dbReference>
<evidence type="ECO:0000313" key="4">
    <source>
        <dbReference type="Proteomes" id="UP000275925"/>
    </source>
</evidence>
<accession>A0A388THM7</accession>
<evidence type="ECO:0000256" key="1">
    <source>
        <dbReference type="ARBA" id="ARBA00022676"/>
    </source>
</evidence>
<reference evidence="3 4" key="1">
    <citation type="journal article" date="2019" name="ISME J.">
        <title>Genome analyses of uncultured TG2/ZB3 bacteria in 'Margulisbacteria' specifically attached to ectosymbiotic spirochetes of protists in the termite gut.</title>
        <authorList>
            <person name="Utami Y.D."/>
            <person name="Kuwahara H."/>
            <person name="Igai K."/>
            <person name="Murakami T."/>
            <person name="Sugaya K."/>
            <person name="Morikawa T."/>
            <person name="Nagura Y."/>
            <person name="Yuki M."/>
            <person name="Deevong P."/>
            <person name="Inoue T."/>
            <person name="Kihara K."/>
            <person name="Lo N."/>
            <person name="Yamada A."/>
            <person name="Ohkuma M."/>
            <person name="Hongoh Y."/>
        </authorList>
    </citation>
    <scope>NUCLEOTIDE SEQUENCE [LARGE SCALE GENOMIC DNA]</scope>
    <source>
        <strain evidence="3">NkOx7-02</strain>
    </source>
</reference>
<gene>
    <name evidence="3" type="ORF">NO2_1164</name>
</gene>
<dbReference type="AlphaFoldDB" id="A0A388THM7"/>
<name>A0A388THM7_9BACT</name>
<protein>
    <submittedName>
        <fullName evidence="3">Alpha-1,2-fucosyltransferase super family</fullName>
    </submittedName>
</protein>
<dbReference type="GO" id="GO:0005975">
    <property type="term" value="P:carbohydrate metabolic process"/>
    <property type="evidence" value="ECO:0007669"/>
    <property type="project" value="InterPro"/>
</dbReference>